<reference evidence="13" key="1">
    <citation type="submission" date="2023-06" db="EMBL/GenBank/DDBJ databases">
        <authorList>
            <person name="Kurt Z."/>
        </authorList>
    </citation>
    <scope>NUCLEOTIDE SEQUENCE</scope>
</reference>
<evidence type="ECO:0000256" key="5">
    <source>
        <dbReference type="ARBA" id="ARBA00022723"/>
    </source>
</evidence>
<accession>A0AA86R2Q0</accession>
<dbReference type="Gene3D" id="3.30.160.60">
    <property type="entry name" value="Classic Zinc Finger"/>
    <property type="match status" value="1"/>
</dbReference>
<keyword evidence="6" id="KW-0863">Zinc-finger</keyword>
<feature type="compositionally biased region" description="Polar residues" evidence="10">
    <location>
        <begin position="115"/>
        <end position="130"/>
    </location>
</feature>
<keyword evidence="16" id="KW-1185">Reference proteome</keyword>
<evidence type="ECO:0000256" key="8">
    <source>
        <dbReference type="ARBA" id="ARBA00023242"/>
    </source>
</evidence>
<evidence type="ECO:0000313" key="13">
    <source>
        <dbReference type="EMBL" id="CAI9970651.1"/>
    </source>
</evidence>
<evidence type="ECO:0000313" key="16">
    <source>
        <dbReference type="Proteomes" id="UP001642409"/>
    </source>
</evidence>
<evidence type="ECO:0000256" key="6">
    <source>
        <dbReference type="ARBA" id="ARBA00022771"/>
    </source>
</evidence>
<evidence type="ECO:0000259" key="11">
    <source>
        <dbReference type="PROSITE" id="PS00028"/>
    </source>
</evidence>
<dbReference type="PROSITE" id="PS00028">
    <property type="entry name" value="ZINC_FINGER_C2H2_1"/>
    <property type="match status" value="1"/>
</dbReference>
<dbReference type="EMBL" id="CATOUU010001079">
    <property type="protein sequence ID" value="CAI9970651.1"/>
    <property type="molecule type" value="Genomic_DNA"/>
</dbReference>
<dbReference type="GO" id="GO:0008270">
    <property type="term" value="F:zinc ion binding"/>
    <property type="evidence" value="ECO:0007669"/>
    <property type="project" value="UniProtKB-KW"/>
</dbReference>
<evidence type="ECO:0000256" key="10">
    <source>
        <dbReference type="SAM" id="MobiDB-lite"/>
    </source>
</evidence>
<sequence>MGKTTGKSKGNHRTVHNRAKLAHRVLDPDQVCELLTPEKLLQIENRASDPFLPGEGKFYCIICDKHFINEGAFKGHEKGGQHRLRLREVKDGGFKPSDAYLISGKGVDNGKRVTQKPSAQPVATNEQQQQ</sequence>
<dbReference type="InterPro" id="IPR013087">
    <property type="entry name" value="Znf_C2H2_type"/>
</dbReference>
<keyword evidence="3" id="KW-0963">Cytoplasm</keyword>
<evidence type="ECO:0000313" key="14">
    <source>
        <dbReference type="EMBL" id="CAL6052485.1"/>
    </source>
</evidence>
<dbReference type="GO" id="GO:0003676">
    <property type="term" value="F:nucleic acid binding"/>
    <property type="evidence" value="ECO:0007669"/>
    <property type="project" value="InterPro"/>
</dbReference>
<reference evidence="14 16" key="2">
    <citation type="submission" date="2024-07" db="EMBL/GenBank/DDBJ databases">
        <authorList>
            <person name="Akdeniz Z."/>
        </authorList>
    </citation>
    <scope>NUCLEOTIDE SEQUENCE [LARGE SCALE GENOMIC DNA]</scope>
</reference>
<dbReference type="EMBL" id="CAXDID020000361">
    <property type="protein sequence ID" value="CAL6082155.1"/>
    <property type="molecule type" value="Genomic_DNA"/>
</dbReference>
<dbReference type="InterPro" id="IPR036236">
    <property type="entry name" value="Znf_C2H2_sf"/>
</dbReference>
<evidence type="ECO:0000313" key="15">
    <source>
        <dbReference type="EMBL" id="CAL6082155.1"/>
    </source>
</evidence>
<evidence type="ECO:0000256" key="7">
    <source>
        <dbReference type="ARBA" id="ARBA00022833"/>
    </source>
</evidence>
<gene>
    <name evidence="12" type="ORF">HINF_LOCUS2231</name>
    <name evidence="14" type="ORF">HINF_LOCUS44873</name>
    <name evidence="13" type="ORF">HINF_LOCUS58296</name>
    <name evidence="15" type="ORF">HINF_LOCUS60947</name>
</gene>
<evidence type="ECO:0000256" key="2">
    <source>
        <dbReference type="ARBA" id="ARBA00004496"/>
    </source>
</evidence>
<dbReference type="Proteomes" id="UP001642409">
    <property type="component" value="Unassembled WGS sequence"/>
</dbReference>
<dbReference type="SUPFAM" id="SSF57667">
    <property type="entry name" value="beta-beta-alpha zinc fingers"/>
    <property type="match status" value="1"/>
</dbReference>
<dbReference type="GO" id="GO:0042254">
    <property type="term" value="P:ribosome biogenesis"/>
    <property type="evidence" value="ECO:0007669"/>
    <property type="project" value="UniProtKB-KW"/>
</dbReference>
<comment type="caution">
    <text evidence="13">The sequence shown here is derived from an EMBL/GenBank/DDBJ whole genome shotgun (WGS) entry which is preliminary data.</text>
</comment>
<evidence type="ECO:0000256" key="9">
    <source>
        <dbReference type="ARBA" id="ARBA00038064"/>
    </source>
</evidence>
<dbReference type="EMBL" id="CATOUU010000052">
    <property type="protein sequence ID" value="CAI9914586.1"/>
    <property type="molecule type" value="Genomic_DNA"/>
</dbReference>
<name>A0AA86R2Q0_9EUKA</name>
<feature type="domain" description="C2H2-type" evidence="11">
    <location>
        <begin position="60"/>
        <end position="82"/>
    </location>
</feature>
<feature type="region of interest" description="Disordered" evidence="10">
    <location>
        <begin position="100"/>
        <end position="130"/>
    </location>
</feature>
<proteinExistence type="inferred from homology"/>
<dbReference type="GO" id="GO:0005737">
    <property type="term" value="C:cytoplasm"/>
    <property type="evidence" value="ECO:0007669"/>
    <property type="project" value="UniProtKB-SubCell"/>
</dbReference>
<keyword evidence="8" id="KW-0539">Nucleus</keyword>
<dbReference type="InterPro" id="IPR003604">
    <property type="entry name" value="Matrin/U1-like-C_Znf_C2H2"/>
</dbReference>
<comment type="subcellular location">
    <subcellularLocation>
        <location evidence="2">Cytoplasm</location>
    </subcellularLocation>
    <subcellularLocation>
        <location evidence="1">Nucleus</location>
    </subcellularLocation>
</comment>
<evidence type="ECO:0000256" key="1">
    <source>
        <dbReference type="ARBA" id="ARBA00004123"/>
    </source>
</evidence>
<keyword evidence="4" id="KW-0690">Ribosome biogenesis</keyword>
<dbReference type="InterPro" id="IPR051879">
    <property type="entry name" value="C2H2-ZF_Maturation_Protein"/>
</dbReference>
<evidence type="ECO:0000256" key="3">
    <source>
        <dbReference type="ARBA" id="ARBA00022490"/>
    </source>
</evidence>
<dbReference type="InterPro" id="IPR022755">
    <property type="entry name" value="Znf_C2H2_jaz"/>
</dbReference>
<dbReference type="PANTHER" id="PTHR46095">
    <property type="entry name" value="ZINC FINGER PROTEIN 593"/>
    <property type="match status" value="1"/>
</dbReference>
<dbReference type="Pfam" id="PF12171">
    <property type="entry name" value="zf-C2H2_jaz"/>
    <property type="match status" value="1"/>
</dbReference>
<protein>
    <submittedName>
        <fullName evidence="13">Zinc finger domain-containing protein</fullName>
    </submittedName>
    <submittedName>
        <fullName evidence="14">Zinc_finger domain-containing protein</fullName>
    </submittedName>
</protein>
<dbReference type="GO" id="GO:0005634">
    <property type="term" value="C:nucleus"/>
    <property type="evidence" value="ECO:0007669"/>
    <property type="project" value="UniProtKB-SubCell"/>
</dbReference>
<comment type="similarity">
    <text evidence="9">Belongs to the ZNF593/BUD20 C2H2-type zinc-finger protein family.</text>
</comment>
<dbReference type="EMBL" id="CAXDID020000192">
    <property type="protein sequence ID" value="CAL6052485.1"/>
    <property type="molecule type" value="Genomic_DNA"/>
</dbReference>
<keyword evidence="7" id="KW-0862">Zinc</keyword>
<dbReference type="PANTHER" id="PTHR46095:SF1">
    <property type="entry name" value="ZINC FINGER PROTEIN 593"/>
    <property type="match status" value="1"/>
</dbReference>
<organism evidence="13">
    <name type="scientific">Hexamita inflata</name>
    <dbReference type="NCBI Taxonomy" id="28002"/>
    <lineage>
        <taxon>Eukaryota</taxon>
        <taxon>Metamonada</taxon>
        <taxon>Diplomonadida</taxon>
        <taxon>Hexamitidae</taxon>
        <taxon>Hexamitinae</taxon>
        <taxon>Hexamita</taxon>
    </lineage>
</organism>
<dbReference type="AlphaFoldDB" id="A0AA86R2Q0"/>
<evidence type="ECO:0000313" key="12">
    <source>
        <dbReference type="EMBL" id="CAI9914586.1"/>
    </source>
</evidence>
<keyword evidence="5" id="KW-0479">Metal-binding</keyword>
<dbReference type="SMART" id="SM00451">
    <property type="entry name" value="ZnF_U1"/>
    <property type="match status" value="1"/>
</dbReference>
<evidence type="ECO:0000256" key="4">
    <source>
        <dbReference type="ARBA" id="ARBA00022517"/>
    </source>
</evidence>